<dbReference type="InterPro" id="IPR018060">
    <property type="entry name" value="HTH_AraC"/>
</dbReference>
<dbReference type="PROSITE" id="PS00041">
    <property type="entry name" value="HTH_ARAC_FAMILY_1"/>
    <property type="match status" value="1"/>
</dbReference>
<dbReference type="PROSITE" id="PS01124">
    <property type="entry name" value="HTH_ARAC_FAMILY_2"/>
    <property type="match status" value="1"/>
</dbReference>
<dbReference type="SMART" id="SM00342">
    <property type="entry name" value="HTH_ARAC"/>
    <property type="match status" value="1"/>
</dbReference>
<dbReference type="InterPro" id="IPR003313">
    <property type="entry name" value="AraC-bd"/>
</dbReference>
<keyword evidence="2" id="KW-0238">DNA-binding</keyword>
<dbReference type="InterPro" id="IPR009057">
    <property type="entry name" value="Homeodomain-like_sf"/>
</dbReference>
<comment type="caution">
    <text evidence="6">The sequence shown here is derived from an EMBL/GenBank/DDBJ whole genome shotgun (WGS) entry which is preliminary data.</text>
</comment>
<name>A0ABQ5YFJ6_9NEIS</name>
<dbReference type="SUPFAM" id="SSF51215">
    <property type="entry name" value="Regulatory protein AraC"/>
    <property type="match status" value="1"/>
</dbReference>
<proteinExistence type="predicted"/>
<dbReference type="PRINTS" id="PR00032">
    <property type="entry name" value="HTHARAC"/>
</dbReference>
<keyword evidence="7" id="KW-1185">Reference proteome</keyword>
<dbReference type="Pfam" id="PF02311">
    <property type="entry name" value="AraC_binding"/>
    <property type="match status" value="1"/>
</dbReference>
<keyword evidence="1" id="KW-0805">Transcription regulation</keyword>
<dbReference type="PANTHER" id="PTHR46796">
    <property type="entry name" value="HTH-TYPE TRANSCRIPTIONAL ACTIVATOR RHAS-RELATED"/>
    <property type="match status" value="1"/>
</dbReference>
<dbReference type="EMBL" id="BSOG01000002">
    <property type="protein sequence ID" value="GLR12664.1"/>
    <property type="molecule type" value="Genomic_DNA"/>
</dbReference>
<dbReference type="SUPFAM" id="SSF46689">
    <property type="entry name" value="Homeodomain-like"/>
    <property type="match status" value="2"/>
</dbReference>
<organism evidence="6 7">
    <name type="scientific">Chitinimonas prasina</name>
    <dbReference type="NCBI Taxonomy" id="1434937"/>
    <lineage>
        <taxon>Bacteria</taxon>
        <taxon>Pseudomonadati</taxon>
        <taxon>Pseudomonadota</taxon>
        <taxon>Betaproteobacteria</taxon>
        <taxon>Neisseriales</taxon>
        <taxon>Chitinibacteraceae</taxon>
        <taxon>Chitinimonas</taxon>
    </lineage>
</organism>
<dbReference type="InterPro" id="IPR050204">
    <property type="entry name" value="AraC_XylS_family_regulators"/>
</dbReference>
<dbReference type="RefSeq" id="WP_284195803.1">
    <property type="nucleotide sequence ID" value="NZ_BSOG01000002.1"/>
</dbReference>
<feature type="domain" description="HTH araC/xylS-type" evidence="5">
    <location>
        <begin position="179"/>
        <end position="276"/>
    </location>
</feature>
<accession>A0ABQ5YFJ6</accession>
<protein>
    <submittedName>
        <fullName evidence="6">Transcriptional regulator</fullName>
    </submittedName>
</protein>
<keyword evidence="3" id="KW-0010">Activator</keyword>
<dbReference type="Proteomes" id="UP001156706">
    <property type="component" value="Unassembled WGS sequence"/>
</dbReference>
<dbReference type="Pfam" id="PF12833">
    <property type="entry name" value="HTH_18"/>
    <property type="match status" value="1"/>
</dbReference>
<dbReference type="Gene3D" id="1.10.10.60">
    <property type="entry name" value="Homeodomain-like"/>
    <property type="match status" value="2"/>
</dbReference>
<evidence type="ECO:0000256" key="3">
    <source>
        <dbReference type="ARBA" id="ARBA00023159"/>
    </source>
</evidence>
<gene>
    <name evidence="6" type="ORF">GCM10007907_14540</name>
</gene>
<reference evidence="7" key="1">
    <citation type="journal article" date="2019" name="Int. J. Syst. Evol. Microbiol.">
        <title>The Global Catalogue of Microorganisms (GCM) 10K type strain sequencing project: providing services to taxonomists for standard genome sequencing and annotation.</title>
        <authorList>
            <consortium name="The Broad Institute Genomics Platform"/>
            <consortium name="The Broad Institute Genome Sequencing Center for Infectious Disease"/>
            <person name="Wu L."/>
            <person name="Ma J."/>
        </authorList>
    </citation>
    <scope>NUCLEOTIDE SEQUENCE [LARGE SCALE GENOMIC DNA]</scope>
    <source>
        <strain evidence="7">NBRC 110044</strain>
    </source>
</reference>
<dbReference type="InterPro" id="IPR037923">
    <property type="entry name" value="HTH-like"/>
</dbReference>
<dbReference type="PANTHER" id="PTHR46796:SF2">
    <property type="entry name" value="TRANSCRIPTIONAL REGULATORY PROTEIN"/>
    <property type="match status" value="1"/>
</dbReference>
<dbReference type="InterPro" id="IPR020449">
    <property type="entry name" value="Tscrpt_reg_AraC-type_HTH"/>
</dbReference>
<evidence type="ECO:0000256" key="2">
    <source>
        <dbReference type="ARBA" id="ARBA00023125"/>
    </source>
</evidence>
<evidence type="ECO:0000313" key="6">
    <source>
        <dbReference type="EMBL" id="GLR12664.1"/>
    </source>
</evidence>
<evidence type="ECO:0000256" key="1">
    <source>
        <dbReference type="ARBA" id="ARBA00023015"/>
    </source>
</evidence>
<keyword evidence="4" id="KW-0804">Transcription</keyword>
<dbReference type="InterPro" id="IPR018062">
    <property type="entry name" value="HTH_AraC-typ_CS"/>
</dbReference>
<evidence type="ECO:0000313" key="7">
    <source>
        <dbReference type="Proteomes" id="UP001156706"/>
    </source>
</evidence>
<evidence type="ECO:0000256" key="4">
    <source>
        <dbReference type="ARBA" id="ARBA00023163"/>
    </source>
</evidence>
<sequence>MDANDPTAEYVRFHRPAQFDGLELLTAHYFDHSFAPHVHEGYCIALIEQGAERFRCRGTEHCAGVGTLAIVNPDEVHTGRRAGEEGWSYKVFYPDPDLIRRLCIDMGNWQGGTPFFPEAVVDDASLVMPMRQLHQALTGPASQLEREVRWHEAMGSLLRRHARGLSQPLGGYGERAAVRRVQALLRERHAENPGLQELADAVGLSPWHLNRVFRQQVGLPPHAYQTQIRLARAKTLLRGGQSLSDISQALGYADQPHFGRQFKRAFGVTPGQYRQALV</sequence>
<evidence type="ECO:0000259" key="5">
    <source>
        <dbReference type="PROSITE" id="PS01124"/>
    </source>
</evidence>